<dbReference type="EMBL" id="VSSQ01065287">
    <property type="protein sequence ID" value="MPN18034.1"/>
    <property type="molecule type" value="Genomic_DNA"/>
</dbReference>
<dbReference type="AlphaFoldDB" id="A0A645G1M0"/>
<name>A0A645G1M0_9ZZZZ</name>
<proteinExistence type="predicted"/>
<evidence type="ECO:0000313" key="1">
    <source>
        <dbReference type="EMBL" id="MPN18034.1"/>
    </source>
</evidence>
<sequence>MIRHFFHAIGYHEASEVPRACFAFASSNHQLATAFQHVSTHIVDVRTRHTARASDYNIISRIRSITASAVCAQQVIPAVAIHQSGSFAVDGNVDFLIALYALAGLWIKFHNANESEIGAVGQPEPSVRWVEQ</sequence>
<accession>A0A645G1M0</accession>
<gene>
    <name evidence="1" type="ORF">SDC9_165392</name>
</gene>
<organism evidence="1">
    <name type="scientific">bioreactor metagenome</name>
    <dbReference type="NCBI Taxonomy" id="1076179"/>
    <lineage>
        <taxon>unclassified sequences</taxon>
        <taxon>metagenomes</taxon>
        <taxon>ecological metagenomes</taxon>
    </lineage>
</organism>
<protein>
    <submittedName>
        <fullName evidence="1">Uncharacterized protein</fullName>
    </submittedName>
</protein>
<reference evidence="1" key="1">
    <citation type="submission" date="2019-08" db="EMBL/GenBank/DDBJ databases">
        <authorList>
            <person name="Kucharzyk K."/>
            <person name="Murdoch R.W."/>
            <person name="Higgins S."/>
            <person name="Loffler F."/>
        </authorList>
    </citation>
    <scope>NUCLEOTIDE SEQUENCE</scope>
</reference>
<comment type="caution">
    <text evidence="1">The sequence shown here is derived from an EMBL/GenBank/DDBJ whole genome shotgun (WGS) entry which is preliminary data.</text>
</comment>